<dbReference type="AlphaFoldDB" id="A0A096ACV8"/>
<evidence type="ECO:0000313" key="4">
    <source>
        <dbReference type="Proteomes" id="UP000029525"/>
    </source>
</evidence>
<feature type="region of interest" description="Disordered" evidence="1">
    <location>
        <begin position="35"/>
        <end position="56"/>
    </location>
</feature>
<dbReference type="EMBL" id="JRNQ01000029">
    <property type="protein sequence ID" value="KGF44740.1"/>
    <property type="molecule type" value="Genomic_DNA"/>
</dbReference>
<evidence type="ECO:0000256" key="1">
    <source>
        <dbReference type="SAM" id="MobiDB-lite"/>
    </source>
</evidence>
<dbReference type="OrthoDB" id="1121113at2"/>
<name>A0A096ACV8_9BACT</name>
<reference evidence="3 4" key="1">
    <citation type="submission" date="2014-07" db="EMBL/GenBank/DDBJ databases">
        <authorList>
            <person name="McCorrison J."/>
            <person name="Sanka R."/>
            <person name="Torralba M."/>
            <person name="Gillis M."/>
            <person name="Haft D.H."/>
            <person name="Methe B."/>
            <person name="Sutton G."/>
            <person name="Nelson K.E."/>
        </authorList>
    </citation>
    <scope>NUCLEOTIDE SEQUENCE [LARGE SCALE GENOMIC DNA]</scope>
    <source>
        <strain evidence="3 4">DNF00320</strain>
    </source>
</reference>
<proteinExistence type="predicted"/>
<keyword evidence="2" id="KW-1133">Transmembrane helix</keyword>
<keyword evidence="2" id="KW-0472">Membrane</keyword>
<dbReference type="Proteomes" id="UP000029525">
    <property type="component" value="Unassembled WGS sequence"/>
</dbReference>
<accession>A0A096ACV8</accession>
<comment type="caution">
    <text evidence="3">The sequence shown here is derived from an EMBL/GenBank/DDBJ whole genome shotgun (WGS) entry which is preliminary data.</text>
</comment>
<organism evidence="3 4">
    <name type="scientific">Prevotella bivia DNF00320</name>
    <dbReference type="NCBI Taxonomy" id="1401068"/>
    <lineage>
        <taxon>Bacteria</taxon>
        <taxon>Pseudomonadati</taxon>
        <taxon>Bacteroidota</taxon>
        <taxon>Bacteroidia</taxon>
        <taxon>Bacteroidales</taxon>
        <taxon>Prevotellaceae</taxon>
        <taxon>Prevotella</taxon>
    </lineage>
</organism>
<evidence type="ECO:0000313" key="3">
    <source>
        <dbReference type="EMBL" id="KGF44740.1"/>
    </source>
</evidence>
<dbReference type="RefSeq" id="WP_036866956.1">
    <property type="nucleotide sequence ID" value="NZ_JRNQ01000029.1"/>
</dbReference>
<keyword evidence="2" id="KW-0812">Transmembrane</keyword>
<gene>
    <name evidence="3" type="ORF">HMPREF0647_05660</name>
</gene>
<feature type="transmembrane region" description="Helical" evidence="2">
    <location>
        <begin position="87"/>
        <end position="108"/>
    </location>
</feature>
<protein>
    <recommendedName>
        <fullName evidence="5">Ubiquitin carboxyl-hydrolase</fullName>
    </recommendedName>
</protein>
<sequence length="109" mass="13043">MALFFNQKPRSFHHEYIYVDERKEFLEKLKVKHNKKKTRLDTNTASPDKDLPSFESSNSYQEEMAERVRENFRTGNHHLKSTHFLRIMPMGMMALLLIVLLLSIYFCFS</sequence>
<evidence type="ECO:0000256" key="2">
    <source>
        <dbReference type="SAM" id="Phobius"/>
    </source>
</evidence>
<evidence type="ECO:0008006" key="5">
    <source>
        <dbReference type="Google" id="ProtNLM"/>
    </source>
</evidence>